<feature type="region of interest" description="Disordered" evidence="1">
    <location>
        <begin position="36"/>
        <end position="57"/>
    </location>
</feature>
<gene>
    <name evidence="2" type="primary">Contig12791.g13644</name>
    <name evidence="2" type="ORF">STYLEM_6807</name>
</gene>
<dbReference type="EMBL" id="CCKQ01006519">
    <property type="protein sequence ID" value="CDW77841.1"/>
    <property type="molecule type" value="Genomic_DNA"/>
</dbReference>
<feature type="region of interest" description="Disordered" evidence="1">
    <location>
        <begin position="97"/>
        <end position="130"/>
    </location>
</feature>
<accession>A0A078A7J8</accession>
<name>A0A078A7J8_STYLE</name>
<proteinExistence type="predicted"/>
<sequence>MNEQNLNLAAFNTDRLLKTQAALNQDIMPQQHAFYQTNQPPTGFLERQTQKQRRSDTSLKLLHKSGRYDTKYLQMEDQLKKLSLLKSHDRQNLIQSARNQRLESNQEGRDTGDKQQQDDHSRKHEDDADIDVKGQALQKRVNHKYLTFSGQNFATFQDRMPSPIQKVRDIPYKAQPVMLTERFSKSKYSQPIYIIKTSPDSKKNQIFYENKNLFFSHLRPKSKSNSRNGSPLKRIVVNPNNVPIQQPTMLELSKEKLNARIHTQIMRSLLRQQLMMSDYLKKTNLQQKREEMGRLTEALNIKKYSFNEFRVIQNNINQQQ</sequence>
<dbReference type="InParanoid" id="A0A078A7J8"/>
<organism evidence="2 3">
    <name type="scientific">Stylonychia lemnae</name>
    <name type="common">Ciliate</name>
    <dbReference type="NCBI Taxonomy" id="5949"/>
    <lineage>
        <taxon>Eukaryota</taxon>
        <taxon>Sar</taxon>
        <taxon>Alveolata</taxon>
        <taxon>Ciliophora</taxon>
        <taxon>Intramacronucleata</taxon>
        <taxon>Spirotrichea</taxon>
        <taxon>Stichotrichia</taxon>
        <taxon>Sporadotrichida</taxon>
        <taxon>Oxytrichidae</taxon>
        <taxon>Stylonychinae</taxon>
        <taxon>Stylonychia</taxon>
    </lineage>
</organism>
<reference evidence="2 3" key="1">
    <citation type="submission" date="2014-06" db="EMBL/GenBank/DDBJ databases">
        <authorList>
            <person name="Swart Estienne"/>
        </authorList>
    </citation>
    <scope>NUCLEOTIDE SEQUENCE [LARGE SCALE GENOMIC DNA]</scope>
    <source>
        <strain evidence="2 3">130c</strain>
    </source>
</reference>
<protein>
    <submittedName>
        <fullName evidence="2">Uncharacterized protein</fullName>
    </submittedName>
</protein>
<feature type="compositionally biased region" description="Basic and acidic residues" evidence="1">
    <location>
        <begin position="100"/>
        <end position="130"/>
    </location>
</feature>
<keyword evidence="3" id="KW-1185">Reference proteome</keyword>
<dbReference type="Proteomes" id="UP000039865">
    <property type="component" value="Unassembled WGS sequence"/>
</dbReference>
<evidence type="ECO:0000256" key="1">
    <source>
        <dbReference type="SAM" id="MobiDB-lite"/>
    </source>
</evidence>
<evidence type="ECO:0000313" key="3">
    <source>
        <dbReference type="Proteomes" id="UP000039865"/>
    </source>
</evidence>
<evidence type="ECO:0000313" key="2">
    <source>
        <dbReference type="EMBL" id="CDW77841.1"/>
    </source>
</evidence>
<dbReference type="AlphaFoldDB" id="A0A078A7J8"/>